<dbReference type="GO" id="GO:0005840">
    <property type="term" value="C:ribosome"/>
    <property type="evidence" value="ECO:0007669"/>
    <property type="project" value="UniProtKB-KW"/>
</dbReference>
<keyword evidence="3" id="KW-1185">Reference proteome</keyword>
<feature type="domain" description="N-acetyltransferase" evidence="1">
    <location>
        <begin position="1"/>
        <end position="151"/>
    </location>
</feature>
<dbReference type="STRING" id="83771.SAMN02910357_01143"/>
<proteinExistence type="predicted"/>
<organism evidence="2 3">
    <name type="scientific">Succinivibrio dextrinosolvens DSM 3072</name>
    <dbReference type="NCBI Taxonomy" id="1123324"/>
    <lineage>
        <taxon>Bacteria</taxon>
        <taxon>Pseudomonadati</taxon>
        <taxon>Pseudomonadota</taxon>
        <taxon>Gammaproteobacteria</taxon>
        <taxon>Aeromonadales</taxon>
        <taxon>Succinivibrionaceae</taxon>
        <taxon>Succinivibrio</taxon>
    </lineage>
</organism>
<dbReference type="InterPro" id="IPR052777">
    <property type="entry name" value="Acetyltransferase_Enz"/>
</dbReference>
<dbReference type="AlphaFoldDB" id="A0A1T4UYD8"/>
<dbReference type="PANTHER" id="PTHR43305:SF1">
    <property type="entry name" value="FAMILY N-ACETYLTRANSFERASE, PUTATIVE (AFU_ORTHOLOGUE AFUA_2G01380)-RELATED"/>
    <property type="match status" value="1"/>
</dbReference>
<dbReference type="InterPro" id="IPR016181">
    <property type="entry name" value="Acyl_CoA_acyltransferase"/>
</dbReference>
<dbReference type="Pfam" id="PF00583">
    <property type="entry name" value="Acetyltransf_1"/>
    <property type="match status" value="1"/>
</dbReference>
<evidence type="ECO:0000259" key="1">
    <source>
        <dbReference type="PROSITE" id="PS51186"/>
    </source>
</evidence>
<dbReference type="Proteomes" id="UP000242432">
    <property type="component" value="Unassembled WGS sequence"/>
</dbReference>
<dbReference type="EMBL" id="FUXX01000002">
    <property type="protein sequence ID" value="SKA57411.1"/>
    <property type="molecule type" value="Genomic_DNA"/>
</dbReference>
<evidence type="ECO:0000313" key="3">
    <source>
        <dbReference type="Proteomes" id="UP000242432"/>
    </source>
</evidence>
<keyword evidence="2" id="KW-0689">Ribosomal protein</keyword>
<accession>A0A1T4UYD8</accession>
<dbReference type="Gene3D" id="3.40.630.30">
    <property type="match status" value="1"/>
</dbReference>
<reference evidence="3" key="1">
    <citation type="submission" date="2017-02" db="EMBL/GenBank/DDBJ databases">
        <authorList>
            <person name="Varghese N."/>
            <person name="Submissions S."/>
        </authorList>
    </citation>
    <scope>NUCLEOTIDE SEQUENCE [LARGE SCALE GENOMIC DNA]</scope>
    <source>
        <strain evidence="3">DSM 3072</strain>
    </source>
</reference>
<name>A0A1T4UYD8_9GAMM</name>
<sequence length="151" mass="17228">MEIIDGKSYLPQVKKMIEDSALNLNQDAAFQHFENELDNVEKKYLPPFGDLIVAVDEDEFQGMAAFKKVSDERCEVKRLYVRREARGQHLGDLLLGELLKKAKDSGFTEVIVNTPLSVTAAVNLYKKHGFEVYEGEDVKPKPNTFYMIKDL</sequence>
<keyword evidence="2" id="KW-0687">Ribonucleoprotein</keyword>
<dbReference type="InterPro" id="IPR000182">
    <property type="entry name" value="GNAT_dom"/>
</dbReference>
<protein>
    <submittedName>
        <fullName evidence="2">Ribosomal protein S18 acetylase RimI</fullName>
    </submittedName>
</protein>
<gene>
    <name evidence="2" type="ORF">SAMN02745213_00222</name>
</gene>
<dbReference type="RefSeq" id="WP_078927846.1">
    <property type="nucleotide sequence ID" value="NZ_FUXX01000002.1"/>
</dbReference>
<dbReference type="SUPFAM" id="SSF55729">
    <property type="entry name" value="Acyl-CoA N-acyltransferases (Nat)"/>
    <property type="match status" value="1"/>
</dbReference>
<dbReference type="PROSITE" id="PS51186">
    <property type="entry name" value="GNAT"/>
    <property type="match status" value="1"/>
</dbReference>
<dbReference type="GO" id="GO:0016747">
    <property type="term" value="F:acyltransferase activity, transferring groups other than amino-acyl groups"/>
    <property type="evidence" value="ECO:0007669"/>
    <property type="project" value="InterPro"/>
</dbReference>
<evidence type="ECO:0000313" key="2">
    <source>
        <dbReference type="EMBL" id="SKA57411.1"/>
    </source>
</evidence>
<dbReference type="PANTHER" id="PTHR43305">
    <property type="entry name" value="FAMILY N-ACETYLTRANSFERASE, PUTATIVE (AFU_ORTHOLOGUE AFUA_2G01380)-RELATED"/>
    <property type="match status" value="1"/>
</dbReference>